<dbReference type="EMBL" id="FOXH01000013">
    <property type="protein sequence ID" value="SFQ26869.1"/>
    <property type="molecule type" value="Genomic_DNA"/>
</dbReference>
<evidence type="ECO:0000259" key="5">
    <source>
        <dbReference type="Pfam" id="PF00535"/>
    </source>
</evidence>
<keyword evidence="4" id="KW-0472">Membrane</keyword>
<dbReference type="STRING" id="1079859.SAMN04515674_113131"/>
<evidence type="ECO:0000256" key="1">
    <source>
        <dbReference type="ARBA" id="ARBA00006739"/>
    </source>
</evidence>
<sequence length="477" mass="54442">MVSSLLHSLVYFLQYGVLPYCIFTLTGYALMTIRSVKVLKKHKEANINIDYKTLNQSPFLPSISIIAPAYNEGVTIVENIRSLLSLGYNNLKIIVVNDGSKDDTLEKAIKFYNLEVAEYYFKYRLPCNNIRAVYKSRNKAFKNLIVVDKANGGKADALNAGLNISYSDYFACVDVDCLIEPNAFENMILPVLNNPKEVVAVGGIVWLNNDSVIKHGHMIKLQVPGSFLPTVQLLEYFRAFLLGRTAWGSINGLMLISGAFGIFHREYVIKVGGYNKKTVGEDMELVMRLHKYMLSNKIPYQVAYVPHPFCWTEAPESLKILSRQRNRWARGTAECLLLHKDMLFNPKYGVIGMISYPYWLIAEWMGPFIEGLGLLFTLIMIVMGMINWHVFAIMSFFIFSISVFFSISAILVQEIYIGKYSNPKDLMKMFLTAIAEPFIYHPMTVYWAIKGNYDLFFKKTHSWGEMTRTGFNKSVVK</sequence>
<keyword evidence="3" id="KW-0808">Transferase</keyword>
<feature type="transmembrane region" description="Helical" evidence="4">
    <location>
        <begin position="392"/>
        <end position="417"/>
    </location>
</feature>
<dbReference type="SUPFAM" id="SSF53448">
    <property type="entry name" value="Nucleotide-diphospho-sugar transferases"/>
    <property type="match status" value="1"/>
</dbReference>
<feature type="domain" description="Glycosyltransferase 2-like" evidence="5">
    <location>
        <begin position="64"/>
        <end position="219"/>
    </location>
</feature>
<dbReference type="Pfam" id="PF00535">
    <property type="entry name" value="Glycos_transf_2"/>
    <property type="match status" value="1"/>
</dbReference>
<dbReference type="AlphaFoldDB" id="A0A1I5X4H2"/>
<evidence type="ECO:0000256" key="3">
    <source>
        <dbReference type="ARBA" id="ARBA00022679"/>
    </source>
</evidence>
<evidence type="ECO:0000256" key="2">
    <source>
        <dbReference type="ARBA" id="ARBA00022676"/>
    </source>
</evidence>
<name>A0A1I5X4H2_9BACT</name>
<dbReference type="OrthoDB" id="9766299at2"/>
<evidence type="ECO:0000313" key="8">
    <source>
        <dbReference type="Proteomes" id="UP000199306"/>
    </source>
</evidence>
<proteinExistence type="inferred from homology"/>
<comment type="similarity">
    <text evidence="1">Belongs to the glycosyltransferase 2 family.</text>
</comment>
<keyword evidence="2" id="KW-0328">Glycosyltransferase</keyword>
<evidence type="ECO:0000313" key="7">
    <source>
        <dbReference type="EMBL" id="SFQ26869.1"/>
    </source>
</evidence>
<dbReference type="InterPro" id="IPR029044">
    <property type="entry name" value="Nucleotide-diphossugar_trans"/>
</dbReference>
<accession>A0A1I5X4H2</accession>
<dbReference type="CDD" id="cd06423">
    <property type="entry name" value="CESA_like"/>
    <property type="match status" value="1"/>
</dbReference>
<keyword evidence="4" id="KW-0812">Transmembrane</keyword>
<keyword evidence="8" id="KW-1185">Reference proteome</keyword>
<feature type="domain" description="Glycosyltransferase 2-like" evidence="6">
    <location>
        <begin position="252"/>
        <end position="397"/>
    </location>
</feature>
<dbReference type="Pfam" id="PF13632">
    <property type="entry name" value="Glyco_trans_2_3"/>
    <property type="match status" value="1"/>
</dbReference>
<dbReference type="GO" id="GO:0016757">
    <property type="term" value="F:glycosyltransferase activity"/>
    <property type="evidence" value="ECO:0007669"/>
    <property type="project" value="UniProtKB-KW"/>
</dbReference>
<dbReference type="Gene3D" id="3.90.550.10">
    <property type="entry name" value="Spore Coat Polysaccharide Biosynthesis Protein SpsA, Chain A"/>
    <property type="match status" value="1"/>
</dbReference>
<feature type="transmembrane region" description="Helical" evidence="4">
    <location>
        <begin position="12"/>
        <end position="33"/>
    </location>
</feature>
<reference evidence="7 8" key="1">
    <citation type="submission" date="2016-10" db="EMBL/GenBank/DDBJ databases">
        <authorList>
            <person name="de Groot N.N."/>
        </authorList>
    </citation>
    <scope>NUCLEOTIDE SEQUENCE [LARGE SCALE GENOMIC DNA]</scope>
    <source>
        <strain evidence="8">E92,LMG 26720,CCM 7988</strain>
    </source>
</reference>
<protein>
    <recommendedName>
        <fullName evidence="5 6">Glycosyltransferase 2-like domain-containing protein</fullName>
    </recommendedName>
</protein>
<dbReference type="Proteomes" id="UP000199306">
    <property type="component" value="Unassembled WGS sequence"/>
</dbReference>
<keyword evidence="4" id="KW-1133">Transmembrane helix</keyword>
<evidence type="ECO:0000256" key="4">
    <source>
        <dbReference type="SAM" id="Phobius"/>
    </source>
</evidence>
<organism evidence="7 8">
    <name type="scientific">Pseudarcicella hirudinis</name>
    <dbReference type="NCBI Taxonomy" id="1079859"/>
    <lineage>
        <taxon>Bacteria</taxon>
        <taxon>Pseudomonadati</taxon>
        <taxon>Bacteroidota</taxon>
        <taxon>Cytophagia</taxon>
        <taxon>Cytophagales</taxon>
        <taxon>Flectobacillaceae</taxon>
        <taxon>Pseudarcicella</taxon>
    </lineage>
</organism>
<evidence type="ECO:0000259" key="6">
    <source>
        <dbReference type="Pfam" id="PF13632"/>
    </source>
</evidence>
<feature type="transmembrane region" description="Helical" evidence="4">
    <location>
        <begin position="368"/>
        <end position="386"/>
    </location>
</feature>
<dbReference type="PANTHER" id="PTHR43630">
    <property type="entry name" value="POLY-BETA-1,6-N-ACETYL-D-GLUCOSAMINE SYNTHASE"/>
    <property type="match status" value="1"/>
</dbReference>
<dbReference type="InterPro" id="IPR001173">
    <property type="entry name" value="Glyco_trans_2-like"/>
</dbReference>
<dbReference type="RefSeq" id="WP_092018833.1">
    <property type="nucleotide sequence ID" value="NZ_FOXH01000013.1"/>
</dbReference>
<feature type="transmembrane region" description="Helical" evidence="4">
    <location>
        <begin position="429"/>
        <end position="449"/>
    </location>
</feature>
<gene>
    <name evidence="7" type="ORF">SAMN04515674_113131</name>
</gene>
<dbReference type="PANTHER" id="PTHR43630:SF1">
    <property type="entry name" value="POLY-BETA-1,6-N-ACETYL-D-GLUCOSAMINE SYNTHASE"/>
    <property type="match status" value="1"/>
</dbReference>